<reference evidence="2 3" key="1">
    <citation type="submission" date="2018-06" db="EMBL/GenBank/DDBJ databases">
        <authorList>
            <consortium name="Pathogen Informatics"/>
            <person name="Doyle S."/>
        </authorList>
    </citation>
    <scope>NUCLEOTIDE SEQUENCE [LARGE SCALE GENOMIC DNA]</scope>
    <source>
        <strain evidence="2 3">NCTC9836</strain>
    </source>
</reference>
<keyword evidence="1" id="KW-1133">Transmembrane helix</keyword>
<dbReference type="Proteomes" id="UP000254664">
    <property type="component" value="Unassembled WGS sequence"/>
</dbReference>
<organism evidence="2 3">
    <name type="scientific">Clostridium putrefaciens</name>
    <dbReference type="NCBI Taxonomy" id="99675"/>
    <lineage>
        <taxon>Bacteria</taxon>
        <taxon>Bacillati</taxon>
        <taxon>Bacillota</taxon>
        <taxon>Clostridia</taxon>
        <taxon>Eubacteriales</taxon>
        <taxon>Clostridiaceae</taxon>
        <taxon>Clostridium</taxon>
    </lineage>
</organism>
<sequence length="117" mass="13355">MKLLRKYKTFIIAFAILFFIFARIIGIKEWGNIILWISIILFKAEDVIKYKKEIGIVKFAILGGILLVVCVLTALIFFKIGSHFTLSTTFKTIIIIVTISIDVAIILYLKGKLEMVK</sequence>
<evidence type="ECO:0000313" key="3">
    <source>
        <dbReference type="Proteomes" id="UP000254664"/>
    </source>
</evidence>
<protein>
    <submittedName>
        <fullName evidence="2">Uncharacterized protein</fullName>
    </submittedName>
</protein>
<keyword evidence="1" id="KW-0472">Membrane</keyword>
<feature type="transmembrane region" description="Helical" evidence="1">
    <location>
        <begin position="55"/>
        <end position="78"/>
    </location>
</feature>
<dbReference type="RefSeq" id="WP_115640565.1">
    <property type="nucleotide sequence ID" value="NZ_UFWZ01000001.1"/>
</dbReference>
<evidence type="ECO:0000256" key="1">
    <source>
        <dbReference type="SAM" id="Phobius"/>
    </source>
</evidence>
<name>A0A381J5T9_9CLOT</name>
<keyword evidence="3" id="KW-1185">Reference proteome</keyword>
<dbReference type="AlphaFoldDB" id="A0A381J5T9"/>
<proteinExistence type="predicted"/>
<dbReference type="EMBL" id="UFWZ01000001">
    <property type="protein sequence ID" value="SUY46495.1"/>
    <property type="molecule type" value="Genomic_DNA"/>
</dbReference>
<gene>
    <name evidence="2" type="ORF">NCTC9836_00791</name>
</gene>
<keyword evidence="1" id="KW-0812">Transmembrane</keyword>
<feature type="transmembrane region" description="Helical" evidence="1">
    <location>
        <begin position="90"/>
        <end position="109"/>
    </location>
</feature>
<accession>A0A381J5T9</accession>
<feature type="transmembrane region" description="Helical" evidence="1">
    <location>
        <begin position="7"/>
        <end position="24"/>
    </location>
</feature>
<evidence type="ECO:0000313" key="2">
    <source>
        <dbReference type="EMBL" id="SUY46495.1"/>
    </source>
</evidence>